<dbReference type="InterPro" id="IPR036962">
    <property type="entry name" value="Glyco_hydro_3_N_sf"/>
</dbReference>
<organism evidence="9 10">
    <name type="scientific">Candidatus Mediterraneibacter gallistercoris</name>
    <dbReference type="NCBI Taxonomy" id="2838671"/>
    <lineage>
        <taxon>Bacteria</taxon>
        <taxon>Bacillati</taxon>
        <taxon>Bacillota</taxon>
        <taxon>Clostridia</taxon>
        <taxon>Lachnospirales</taxon>
        <taxon>Lachnospiraceae</taxon>
        <taxon>Mediterraneibacter</taxon>
    </lineage>
</organism>
<comment type="similarity">
    <text evidence="2">Belongs to the glycosyl hydrolase 3 family.</text>
</comment>
<evidence type="ECO:0000256" key="1">
    <source>
        <dbReference type="ARBA" id="ARBA00001231"/>
    </source>
</evidence>
<dbReference type="PANTHER" id="PTHR30480">
    <property type="entry name" value="BETA-HEXOSAMINIDASE-RELATED"/>
    <property type="match status" value="1"/>
</dbReference>
<keyword evidence="7" id="KW-0812">Transmembrane</keyword>
<reference evidence="9" key="2">
    <citation type="submission" date="2021-04" db="EMBL/GenBank/DDBJ databases">
        <authorList>
            <person name="Gilroy R."/>
        </authorList>
    </citation>
    <scope>NUCLEOTIDE SEQUENCE</scope>
    <source>
        <strain evidence="9">CHK165-2605</strain>
    </source>
</reference>
<evidence type="ECO:0000256" key="4">
    <source>
        <dbReference type="ARBA" id="ARBA00022801"/>
    </source>
</evidence>
<proteinExistence type="inferred from homology"/>
<dbReference type="SUPFAM" id="SSF51445">
    <property type="entry name" value="(Trans)glycosidases"/>
    <property type="match status" value="1"/>
</dbReference>
<dbReference type="EMBL" id="DWWI01000054">
    <property type="protein sequence ID" value="HJC42518.1"/>
    <property type="molecule type" value="Genomic_DNA"/>
</dbReference>
<accession>A0A9D2P3N6</accession>
<reference evidence="9" key="1">
    <citation type="journal article" date="2021" name="PeerJ">
        <title>Extensive microbial diversity within the chicken gut microbiome revealed by metagenomics and culture.</title>
        <authorList>
            <person name="Gilroy R."/>
            <person name="Ravi A."/>
            <person name="Getino M."/>
            <person name="Pursley I."/>
            <person name="Horton D.L."/>
            <person name="Alikhan N.F."/>
            <person name="Baker D."/>
            <person name="Gharbi K."/>
            <person name="Hall N."/>
            <person name="Watson M."/>
            <person name="Adriaenssens E.M."/>
            <person name="Foster-Nyarko E."/>
            <person name="Jarju S."/>
            <person name="Secka A."/>
            <person name="Antonio M."/>
            <person name="Oren A."/>
            <person name="Chaudhuri R.R."/>
            <person name="La Ragione R."/>
            <person name="Hildebrand F."/>
            <person name="Pallen M.J."/>
        </authorList>
    </citation>
    <scope>NUCLEOTIDE SEQUENCE</scope>
    <source>
        <strain evidence="9">CHK165-2605</strain>
    </source>
</reference>
<feature type="compositionally biased region" description="Polar residues" evidence="6">
    <location>
        <begin position="54"/>
        <end position="67"/>
    </location>
</feature>
<dbReference type="Proteomes" id="UP000823895">
    <property type="component" value="Unassembled WGS sequence"/>
</dbReference>
<evidence type="ECO:0000256" key="7">
    <source>
        <dbReference type="SAM" id="Phobius"/>
    </source>
</evidence>
<keyword evidence="7" id="KW-1133">Transmembrane helix</keyword>
<dbReference type="PROSITE" id="PS00775">
    <property type="entry name" value="GLYCOSYL_HYDROL_F3"/>
    <property type="match status" value="1"/>
</dbReference>
<dbReference type="GO" id="GO:0005975">
    <property type="term" value="P:carbohydrate metabolic process"/>
    <property type="evidence" value="ECO:0007669"/>
    <property type="project" value="InterPro"/>
</dbReference>
<dbReference type="Gene3D" id="3.20.20.300">
    <property type="entry name" value="Glycoside hydrolase, family 3, N-terminal domain"/>
    <property type="match status" value="1"/>
</dbReference>
<dbReference type="InterPro" id="IPR017853">
    <property type="entry name" value="GH"/>
</dbReference>
<dbReference type="InterPro" id="IPR001764">
    <property type="entry name" value="Glyco_hydro_3_N"/>
</dbReference>
<dbReference type="InterPro" id="IPR019800">
    <property type="entry name" value="Glyco_hydro_3_AS"/>
</dbReference>
<name>A0A9D2P3N6_9FIRM</name>
<keyword evidence="5" id="KW-0326">Glycosidase</keyword>
<comment type="catalytic activity">
    <reaction evidence="1">
        <text>Hydrolysis of terminal non-reducing N-acetyl-D-hexosamine residues in N-acetyl-beta-D-hexosaminides.</text>
        <dbReference type="EC" id="3.2.1.52"/>
    </reaction>
</comment>
<comment type="caution">
    <text evidence="9">The sequence shown here is derived from an EMBL/GenBank/DDBJ whole genome shotgun (WGS) entry which is preliminary data.</text>
</comment>
<evidence type="ECO:0000256" key="2">
    <source>
        <dbReference type="ARBA" id="ARBA00005336"/>
    </source>
</evidence>
<evidence type="ECO:0000256" key="3">
    <source>
        <dbReference type="ARBA" id="ARBA00012663"/>
    </source>
</evidence>
<feature type="transmembrane region" description="Helical" evidence="7">
    <location>
        <begin position="20"/>
        <end position="43"/>
    </location>
</feature>
<dbReference type="AlphaFoldDB" id="A0A9D2P3N6"/>
<feature type="region of interest" description="Disordered" evidence="6">
    <location>
        <begin position="50"/>
        <end position="91"/>
    </location>
</feature>
<gene>
    <name evidence="9" type="ORF">H9756_02390</name>
</gene>
<dbReference type="GO" id="GO:0004563">
    <property type="term" value="F:beta-N-acetylhexosaminidase activity"/>
    <property type="evidence" value="ECO:0007669"/>
    <property type="project" value="UniProtKB-EC"/>
</dbReference>
<feature type="domain" description="Glycoside hydrolase family 3 N-terminal" evidence="8">
    <location>
        <begin position="103"/>
        <end position="435"/>
    </location>
</feature>
<dbReference type="EC" id="3.2.1.52" evidence="3"/>
<evidence type="ECO:0000256" key="6">
    <source>
        <dbReference type="SAM" id="MobiDB-lite"/>
    </source>
</evidence>
<evidence type="ECO:0000256" key="5">
    <source>
        <dbReference type="ARBA" id="ARBA00023295"/>
    </source>
</evidence>
<protein>
    <recommendedName>
        <fullName evidence="3">beta-N-acetylhexosaminidase</fullName>
        <ecNumber evidence="3">3.2.1.52</ecNumber>
    </recommendedName>
</protein>
<dbReference type="PANTHER" id="PTHR30480:SF13">
    <property type="entry name" value="BETA-HEXOSAMINIDASE"/>
    <property type="match status" value="1"/>
</dbReference>
<evidence type="ECO:0000313" key="10">
    <source>
        <dbReference type="Proteomes" id="UP000823895"/>
    </source>
</evidence>
<evidence type="ECO:0000313" key="9">
    <source>
        <dbReference type="EMBL" id="HJC42518.1"/>
    </source>
</evidence>
<sequence>MSTNKNGRRKKSTGTGNGKYIIGSVAAVLVIIAAVAIAIWMIFGEMDSKDKNQNPDNGQQSPVQETAGNGRADTEAGAQADENGGQSDDGTDAEIKEIMDSMTLEEKVCQLFMVTPEALTGVGTAVQAGAATQNAFDTYPVGGVIYFSQNLQNPDQTRKMLSNTQQYAEERMGFPVFLSVDEEGGQVARVGSNAAFGVEKIGNMSDVGSRGDTQEAYEIGSTIGAYLRDLGFNMDAAPDTDVLTNPENQVVKYRSFGSDPELVAKMAASELKGLNGQGIIGMYKHFPGHGGTTADSHEGYAYVDDTLEELEKGAFVPFQDGIDNGIQVIMVSHISCPNVTGDNTPATLSKTMITDILREKMGFDGMVITDALNMGAITAQYSSSEAAVAALNAGADMLLMPEDFQSAYNGVLSAVENGTVTEERIDESVCRILEVKASMKGAENDN</sequence>
<dbReference type="Pfam" id="PF00933">
    <property type="entry name" value="Glyco_hydro_3"/>
    <property type="match status" value="1"/>
</dbReference>
<keyword evidence="7" id="KW-0472">Membrane</keyword>
<evidence type="ECO:0000259" key="8">
    <source>
        <dbReference type="Pfam" id="PF00933"/>
    </source>
</evidence>
<dbReference type="InterPro" id="IPR050226">
    <property type="entry name" value="NagZ_Beta-hexosaminidase"/>
</dbReference>
<keyword evidence="4 9" id="KW-0378">Hydrolase</keyword>
<dbReference type="GO" id="GO:0009254">
    <property type="term" value="P:peptidoglycan turnover"/>
    <property type="evidence" value="ECO:0007669"/>
    <property type="project" value="TreeGrafter"/>
</dbReference>